<dbReference type="KEGG" id="nmv:NITMOv2_3702"/>
<keyword evidence="3" id="KW-1185">Reference proteome</keyword>
<evidence type="ECO:0000256" key="1">
    <source>
        <dbReference type="SAM" id="MobiDB-lite"/>
    </source>
</evidence>
<evidence type="ECO:0000313" key="2">
    <source>
        <dbReference type="EMBL" id="ALA60094.1"/>
    </source>
</evidence>
<evidence type="ECO:0000313" key="3">
    <source>
        <dbReference type="Proteomes" id="UP000069205"/>
    </source>
</evidence>
<gene>
    <name evidence="2" type="ORF">NITMOv2_3702</name>
</gene>
<proteinExistence type="predicted"/>
<protein>
    <submittedName>
        <fullName evidence="2">Uncharacterized protein</fullName>
    </submittedName>
</protein>
<dbReference type="Proteomes" id="UP000069205">
    <property type="component" value="Chromosome"/>
</dbReference>
<sequence length="25" mass="2442">MELAKPGGTIADSPGEDNETAPGSP</sequence>
<accession>A0A0K2GGX1</accession>
<reference evidence="2 3" key="1">
    <citation type="journal article" date="2015" name="Proc. Natl. Acad. Sci. U.S.A.">
        <title>Expanded metabolic versatility of ubiquitous nitrite-oxidizing bacteria from the genus Nitrospira.</title>
        <authorList>
            <person name="Koch H."/>
            <person name="Lucker S."/>
            <person name="Albertsen M."/>
            <person name="Kitzinger K."/>
            <person name="Herbold C."/>
            <person name="Spieck E."/>
            <person name="Nielsen P.H."/>
            <person name="Wagner M."/>
            <person name="Daims H."/>
        </authorList>
    </citation>
    <scope>NUCLEOTIDE SEQUENCE [LARGE SCALE GENOMIC DNA]</scope>
    <source>
        <strain evidence="2 3">NSP M-1</strain>
    </source>
</reference>
<feature type="region of interest" description="Disordered" evidence="1">
    <location>
        <begin position="1"/>
        <end position="25"/>
    </location>
</feature>
<dbReference type="AlphaFoldDB" id="A0A0K2GGX1"/>
<organism evidence="2 3">
    <name type="scientific">Nitrospira moscoviensis</name>
    <dbReference type="NCBI Taxonomy" id="42253"/>
    <lineage>
        <taxon>Bacteria</taxon>
        <taxon>Pseudomonadati</taxon>
        <taxon>Nitrospirota</taxon>
        <taxon>Nitrospiria</taxon>
        <taxon>Nitrospirales</taxon>
        <taxon>Nitrospiraceae</taxon>
        <taxon>Nitrospira</taxon>
    </lineage>
</organism>
<name>A0A0K2GGX1_NITMO</name>
<dbReference type="STRING" id="42253.NITMOv2_3702"/>
<dbReference type="EMBL" id="CP011801">
    <property type="protein sequence ID" value="ALA60094.1"/>
    <property type="molecule type" value="Genomic_DNA"/>
</dbReference>